<dbReference type="STRING" id="1385520.N802_02745"/>
<organism evidence="3 4">
    <name type="scientific">Knoellia sinensis KCTC 19936</name>
    <dbReference type="NCBI Taxonomy" id="1385520"/>
    <lineage>
        <taxon>Bacteria</taxon>
        <taxon>Bacillati</taxon>
        <taxon>Actinomycetota</taxon>
        <taxon>Actinomycetes</taxon>
        <taxon>Micrococcales</taxon>
        <taxon>Intrasporangiaceae</taxon>
        <taxon>Knoellia</taxon>
    </lineage>
</organism>
<dbReference type="InterPro" id="IPR002575">
    <property type="entry name" value="Aminoglycoside_PTrfase"/>
</dbReference>
<dbReference type="Gene3D" id="3.30.200.20">
    <property type="entry name" value="Phosphorylase Kinase, domain 1"/>
    <property type="match status" value="1"/>
</dbReference>
<accession>A0A0A0JH59</accession>
<dbReference type="SUPFAM" id="SSF56112">
    <property type="entry name" value="Protein kinase-like (PK-like)"/>
    <property type="match status" value="1"/>
</dbReference>
<evidence type="ECO:0000313" key="3">
    <source>
        <dbReference type="EMBL" id="KGN34961.1"/>
    </source>
</evidence>
<keyword evidence="3" id="KW-0808">Transferase</keyword>
<feature type="compositionally biased region" description="Acidic residues" evidence="1">
    <location>
        <begin position="336"/>
        <end position="346"/>
    </location>
</feature>
<keyword evidence="4" id="KW-1185">Reference proteome</keyword>
<feature type="compositionally biased region" description="Basic and acidic residues" evidence="1">
    <location>
        <begin position="357"/>
        <end position="370"/>
    </location>
</feature>
<evidence type="ECO:0000256" key="1">
    <source>
        <dbReference type="SAM" id="MobiDB-lite"/>
    </source>
</evidence>
<feature type="compositionally biased region" description="Acidic residues" evidence="1">
    <location>
        <begin position="421"/>
        <end position="436"/>
    </location>
</feature>
<dbReference type="CDD" id="cd05152">
    <property type="entry name" value="MPH2"/>
    <property type="match status" value="1"/>
</dbReference>
<proteinExistence type="predicted"/>
<feature type="domain" description="Aminoglycoside phosphotransferase" evidence="2">
    <location>
        <begin position="33"/>
        <end position="256"/>
    </location>
</feature>
<dbReference type="InterPro" id="IPR011009">
    <property type="entry name" value="Kinase-like_dom_sf"/>
</dbReference>
<comment type="caution">
    <text evidence="3">The sequence shown here is derived from an EMBL/GenBank/DDBJ whole genome shotgun (WGS) entry which is preliminary data.</text>
</comment>
<dbReference type="RefSeq" id="WP_084071802.1">
    <property type="nucleotide sequence ID" value="NZ_AVPJ01000001.1"/>
</dbReference>
<reference evidence="3 4" key="1">
    <citation type="submission" date="2013-08" db="EMBL/GenBank/DDBJ databases">
        <title>The genome sequence of Knoellia sinensis.</title>
        <authorList>
            <person name="Zhu W."/>
            <person name="Wang G."/>
        </authorList>
    </citation>
    <scope>NUCLEOTIDE SEQUENCE [LARGE SCALE GENOMIC DNA]</scope>
    <source>
        <strain evidence="3 4">KCTC 19936</strain>
    </source>
</reference>
<sequence>MERTPTFLAALASAGVPGLDPVSVEALPSKPDQDYDVAFVQDTEHRRWVVRAPRSEAAGARMDLTVTLLQLLARRLPFSIPAPRGFVELKGGGRAMIYPYLPGHNLSFSELPAGRGPAVDLGRALAALHNTDVRLFEEAGIPTYETDDYRTRRLAELDRAAESGRVPTALLARWERALEDVALWRFAPTPVHGDLTGDQVLAVFEDDSDAASGRIRGITGWEDAKVADPADDFAALVDEAAPATLETVAEAYAHARVERPDANLLVRARLVAELNVLADLMRADARDDTPAVDALSSRLRRLDDEVHAADPSDDYRRSSLTPVALRERTTPPPAVVDDDEDEESVEFDSAAHTQAIDVRELRGPGERGDVPDIDSAIEDHSHDDEVTWTPRSFAGRPGPAAVVPEDDTHHADPDPAVAPDDPVDTITDEELPPELR</sequence>
<dbReference type="Proteomes" id="UP000030002">
    <property type="component" value="Unassembled WGS sequence"/>
</dbReference>
<dbReference type="eggNOG" id="COG3173">
    <property type="taxonomic scope" value="Bacteria"/>
</dbReference>
<dbReference type="EMBL" id="AVPJ01000001">
    <property type="protein sequence ID" value="KGN34961.1"/>
    <property type="molecule type" value="Genomic_DNA"/>
</dbReference>
<gene>
    <name evidence="3" type="ORF">N802_02745</name>
</gene>
<dbReference type="GO" id="GO:0016740">
    <property type="term" value="F:transferase activity"/>
    <property type="evidence" value="ECO:0007669"/>
    <property type="project" value="UniProtKB-KW"/>
</dbReference>
<dbReference type="Gene3D" id="3.90.1200.10">
    <property type="match status" value="1"/>
</dbReference>
<dbReference type="OrthoDB" id="3239865at2"/>
<feature type="region of interest" description="Disordered" evidence="1">
    <location>
        <begin position="309"/>
        <end position="436"/>
    </location>
</feature>
<dbReference type="AlphaFoldDB" id="A0A0A0JH59"/>
<name>A0A0A0JH59_9MICO</name>
<evidence type="ECO:0000313" key="4">
    <source>
        <dbReference type="Proteomes" id="UP000030002"/>
    </source>
</evidence>
<evidence type="ECO:0000259" key="2">
    <source>
        <dbReference type="Pfam" id="PF01636"/>
    </source>
</evidence>
<protein>
    <submittedName>
        <fullName evidence="3">Aminoglycoside phosphotransferase</fullName>
    </submittedName>
</protein>
<dbReference type="Pfam" id="PF01636">
    <property type="entry name" value="APH"/>
    <property type="match status" value="1"/>
</dbReference>